<evidence type="ECO:0000313" key="1">
    <source>
        <dbReference type="EMBL" id="MCD7457031.1"/>
    </source>
</evidence>
<reference evidence="1 2" key="1">
    <citation type="journal article" date="2021" name="BMC Genomics">
        <title>Datura genome reveals duplications of psychoactive alkaloid biosynthetic genes and high mutation rate following tissue culture.</title>
        <authorList>
            <person name="Rajewski A."/>
            <person name="Carter-House D."/>
            <person name="Stajich J."/>
            <person name="Litt A."/>
        </authorList>
    </citation>
    <scope>NUCLEOTIDE SEQUENCE [LARGE SCALE GENOMIC DNA]</scope>
    <source>
        <strain evidence="1">AR-01</strain>
    </source>
</reference>
<evidence type="ECO:0000313" key="2">
    <source>
        <dbReference type="Proteomes" id="UP000823775"/>
    </source>
</evidence>
<dbReference type="Proteomes" id="UP000823775">
    <property type="component" value="Unassembled WGS sequence"/>
</dbReference>
<accession>A0ABS8SDR3</accession>
<dbReference type="EMBL" id="JACEIK010000436">
    <property type="protein sequence ID" value="MCD7457031.1"/>
    <property type="molecule type" value="Genomic_DNA"/>
</dbReference>
<gene>
    <name evidence="1" type="ORF">HAX54_033926</name>
</gene>
<sequence>MAPLTMLTKKEQQGPVCCSDDDESFAPGTKCFSENDDNVSHVPSPLHKFLISFSSNTVESVSCTSRIALFISMLSSLQVDVIGVGCYSSKDLWTWKNLKALFCS</sequence>
<keyword evidence="2" id="KW-1185">Reference proteome</keyword>
<protein>
    <submittedName>
        <fullName evidence="1">Uncharacterized protein</fullName>
    </submittedName>
</protein>
<comment type="caution">
    <text evidence="1">The sequence shown here is derived from an EMBL/GenBank/DDBJ whole genome shotgun (WGS) entry which is preliminary data.</text>
</comment>
<name>A0ABS8SDR3_DATST</name>
<proteinExistence type="predicted"/>
<organism evidence="1 2">
    <name type="scientific">Datura stramonium</name>
    <name type="common">Jimsonweed</name>
    <name type="synonym">Common thornapple</name>
    <dbReference type="NCBI Taxonomy" id="4076"/>
    <lineage>
        <taxon>Eukaryota</taxon>
        <taxon>Viridiplantae</taxon>
        <taxon>Streptophyta</taxon>
        <taxon>Embryophyta</taxon>
        <taxon>Tracheophyta</taxon>
        <taxon>Spermatophyta</taxon>
        <taxon>Magnoliopsida</taxon>
        <taxon>eudicotyledons</taxon>
        <taxon>Gunneridae</taxon>
        <taxon>Pentapetalae</taxon>
        <taxon>asterids</taxon>
        <taxon>lamiids</taxon>
        <taxon>Solanales</taxon>
        <taxon>Solanaceae</taxon>
        <taxon>Solanoideae</taxon>
        <taxon>Datureae</taxon>
        <taxon>Datura</taxon>
    </lineage>
</organism>